<evidence type="ECO:0000259" key="6">
    <source>
        <dbReference type="PROSITE" id="PS51684"/>
    </source>
</evidence>
<feature type="domain" description="SAM-dependent methyltransferase TRM5/TYW2-type" evidence="6">
    <location>
        <begin position="76"/>
        <end position="322"/>
    </location>
</feature>
<dbReference type="SUPFAM" id="SSF53335">
    <property type="entry name" value="S-adenosyl-L-methionine-dependent methyltransferases"/>
    <property type="match status" value="1"/>
</dbReference>
<accession>A0A062V3C4</accession>
<evidence type="ECO:0000256" key="4">
    <source>
        <dbReference type="ARBA" id="ARBA00022691"/>
    </source>
</evidence>
<dbReference type="AlphaFoldDB" id="A0A062V3C4"/>
<gene>
    <name evidence="7" type="ORF">ANME2D_03440</name>
</gene>
<dbReference type="InterPro" id="IPR056743">
    <property type="entry name" value="TRM5-TYW2-like_MTfase"/>
</dbReference>
<evidence type="ECO:0000256" key="5">
    <source>
        <dbReference type="ARBA" id="ARBA00022694"/>
    </source>
</evidence>
<dbReference type="PANTHER" id="PTHR23245">
    <property type="entry name" value="TRNA METHYLTRANSFERASE"/>
    <property type="match status" value="1"/>
</dbReference>
<dbReference type="InterPro" id="IPR056744">
    <property type="entry name" value="TRM5/TYW2-like_N"/>
</dbReference>
<dbReference type="InterPro" id="IPR029063">
    <property type="entry name" value="SAM-dependent_MTases_sf"/>
</dbReference>
<evidence type="ECO:0000313" key="7">
    <source>
        <dbReference type="EMBL" id="KCZ70324.1"/>
    </source>
</evidence>
<dbReference type="GO" id="GO:0008175">
    <property type="term" value="F:tRNA methyltransferase activity"/>
    <property type="evidence" value="ECO:0007669"/>
    <property type="project" value="TreeGrafter"/>
</dbReference>
<keyword evidence="1" id="KW-0963">Cytoplasm</keyword>
<reference evidence="7 8" key="1">
    <citation type="journal article" date="2013" name="Nature">
        <title>Anaerobic oxidation of methane coupled to nitrate reduction in a novel archaeal lineage.</title>
        <authorList>
            <person name="Haroon M.F."/>
            <person name="Hu S."/>
            <person name="Shi Y."/>
            <person name="Imelfort M."/>
            <person name="Keller J."/>
            <person name="Hugenholtz P."/>
            <person name="Yuan Z."/>
            <person name="Tyson G.W."/>
        </authorList>
    </citation>
    <scope>NUCLEOTIDE SEQUENCE [LARGE SCALE GENOMIC DNA]</scope>
    <source>
        <strain evidence="7 8">ANME-2d</strain>
    </source>
</reference>
<keyword evidence="2 7" id="KW-0489">Methyltransferase</keyword>
<proteinExistence type="predicted"/>
<dbReference type="PANTHER" id="PTHR23245:SF36">
    <property type="entry name" value="TRNA (GUANINE(37)-N1)-METHYLTRANSFERASE"/>
    <property type="match status" value="1"/>
</dbReference>
<dbReference type="InterPro" id="IPR030382">
    <property type="entry name" value="MeTrfase_TRM5/TYW2"/>
</dbReference>
<name>A0A062V3C4_9EURY</name>
<dbReference type="RefSeq" id="WP_048094066.1">
    <property type="nucleotide sequence ID" value="NZ_JMIY01000009.1"/>
</dbReference>
<dbReference type="Proteomes" id="UP000027153">
    <property type="component" value="Unassembled WGS sequence"/>
</dbReference>
<dbReference type="EMBL" id="JMIY01000009">
    <property type="protein sequence ID" value="KCZ70324.1"/>
    <property type="molecule type" value="Genomic_DNA"/>
</dbReference>
<keyword evidence="8" id="KW-1185">Reference proteome</keyword>
<dbReference type="EC" id="2.1.1.-" evidence="7"/>
<keyword evidence="5" id="KW-0819">tRNA processing</keyword>
<dbReference type="InterPro" id="IPR040601">
    <property type="entry name" value="Trm5a/b_N"/>
</dbReference>
<organism evidence="7 8">
    <name type="scientific">Candidatus Methanoperedens nitratireducens</name>
    <dbReference type="NCBI Taxonomy" id="1392998"/>
    <lineage>
        <taxon>Archaea</taxon>
        <taxon>Methanobacteriati</taxon>
        <taxon>Methanobacteriota</taxon>
        <taxon>Stenosarchaea group</taxon>
        <taxon>Methanomicrobia</taxon>
        <taxon>Methanosarcinales</taxon>
        <taxon>ANME-2 cluster</taxon>
        <taxon>Candidatus Methanoperedentaceae</taxon>
        <taxon>Candidatus Methanoperedens</taxon>
    </lineage>
</organism>
<dbReference type="Pfam" id="PF25133">
    <property type="entry name" value="TYW2_N_2"/>
    <property type="match status" value="1"/>
</dbReference>
<dbReference type="Gene3D" id="3.30.70.2580">
    <property type="match status" value="1"/>
</dbReference>
<dbReference type="GO" id="GO:0002939">
    <property type="term" value="P:tRNA N1-guanine methylation"/>
    <property type="evidence" value="ECO:0007669"/>
    <property type="project" value="TreeGrafter"/>
</dbReference>
<evidence type="ECO:0000313" key="8">
    <source>
        <dbReference type="Proteomes" id="UP000027153"/>
    </source>
</evidence>
<evidence type="ECO:0000256" key="2">
    <source>
        <dbReference type="ARBA" id="ARBA00022603"/>
    </source>
</evidence>
<dbReference type="PROSITE" id="PS51684">
    <property type="entry name" value="SAM_MT_TRM5_TYW2"/>
    <property type="match status" value="1"/>
</dbReference>
<protein>
    <submittedName>
        <fullName evidence="7">Putative methyltransferase</fullName>
        <ecNumber evidence="7">2.1.1.-</ecNumber>
    </submittedName>
</protein>
<sequence length="322" mass="36681">MESLCIRIPKKAAEEARRKLIELDAIDKSLKIRSEDDYLLIPITRPVQGYDIEKRDFEVLEKEKSPAEILGFAPAYEQIGDIAIIDRHEPEAQRIAEVLIRQKKIKTVLQAETSVGGEYRTRGLSVLAGERKTETLYKENECRYKLDIARVYFTPRLATERLRVANQIHDGEKVVDMFAGVGPFSILIAKKFPSAHVIAIDKNPDAIHYLRENVKLNKVRNVEIREGDARDEIKGISGVDHVIMNLPHSSLEFLDAALGIVKKGGIIHFYAIAHEDDLFDGVLKKIEETASHHGMRIVPLNKRIVRPYAPYQYNICIDFQVF</sequence>
<keyword evidence="4" id="KW-0949">S-adenosyl-L-methionine</keyword>
<keyword evidence="3 7" id="KW-0808">Transferase</keyword>
<dbReference type="CDD" id="cd02440">
    <property type="entry name" value="AdoMet_MTases"/>
    <property type="match status" value="1"/>
</dbReference>
<dbReference type="Pfam" id="PF18093">
    <property type="entry name" value="Trm5_N"/>
    <property type="match status" value="1"/>
</dbReference>
<dbReference type="Pfam" id="PF02475">
    <property type="entry name" value="TRM5-TYW2_MTfase"/>
    <property type="match status" value="1"/>
</dbReference>
<evidence type="ECO:0000256" key="3">
    <source>
        <dbReference type="ARBA" id="ARBA00022679"/>
    </source>
</evidence>
<comment type="caution">
    <text evidence="7">The sequence shown here is derived from an EMBL/GenBank/DDBJ whole genome shotgun (WGS) entry which is preliminary data.</text>
</comment>
<dbReference type="PATRIC" id="fig|1392998.3.peg.3432"/>
<dbReference type="Gene3D" id="3.40.50.150">
    <property type="entry name" value="Vaccinia Virus protein VP39"/>
    <property type="match status" value="1"/>
</dbReference>
<evidence type="ECO:0000256" key="1">
    <source>
        <dbReference type="ARBA" id="ARBA00022490"/>
    </source>
</evidence>
<dbReference type="GO" id="GO:0005737">
    <property type="term" value="C:cytoplasm"/>
    <property type="evidence" value="ECO:0007669"/>
    <property type="project" value="TreeGrafter"/>
</dbReference>
<dbReference type="OrthoDB" id="8079at2157"/>